<dbReference type="GO" id="GO:0005886">
    <property type="term" value="C:plasma membrane"/>
    <property type="evidence" value="ECO:0007669"/>
    <property type="project" value="UniProtKB-SubCell"/>
</dbReference>
<dbReference type="GO" id="GO:0004713">
    <property type="term" value="F:protein tyrosine kinase activity"/>
    <property type="evidence" value="ECO:0007669"/>
    <property type="project" value="InterPro"/>
</dbReference>
<feature type="domain" description="Protein kinase" evidence="5">
    <location>
        <begin position="1"/>
        <end position="248"/>
    </location>
</feature>
<keyword evidence="2" id="KW-0418">Kinase</keyword>
<gene>
    <name evidence="6" type="ORF">CQW23_03093</name>
</gene>
<dbReference type="AlphaFoldDB" id="A0A2G2XTD0"/>
<dbReference type="PANTHER" id="PTHR47985:SF4">
    <property type="entry name" value="SERINE_THREONINE-PROTEIN KINASE PBL27"/>
    <property type="match status" value="1"/>
</dbReference>
<accession>A0A2G2XTD0</accession>
<reference evidence="7" key="2">
    <citation type="journal article" date="2017" name="J. Anim. Genet.">
        <title>Multiple reference genome sequences of hot pepper reveal the massive evolution of plant disease resistance genes by retroduplication.</title>
        <authorList>
            <person name="Kim S."/>
            <person name="Park J."/>
            <person name="Yeom S.-I."/>
            <person name="Kim Y.-M."/>
            <person name="Seo E."/>
            <person name="Kim K.-T."/>
            <person name="Kim M.-S."/>
            <person name="Lee J.M."/>
            <person name="Cheong K."/>
            <person name="Shin H.-S."/>
            <person name="Kim S.-B."/>
            <person name="Han K."/>
            <person name="Lee J."/>
            <person name="Park M."/>
            <person name="Lee H.-A."/>
            <person name="Lee H.-Y."/>
            <person name="Lee Y."/>
            <person name="Oh S."/>
            <person name="Lee J.H."/>
            <person name="Choi E."/>
            <person name="Choi E."/>
            <person name="Lee S.E."/>
            <person name="Jeon J."/>
            <person name="Kim H."/>
            <person name="Choi G."/>
            <person name="Song H."/>
            <person name="Lee J."/>
            <person name="Lee S.-C."/>
            <person name="Kwon J.-K."/>
            <person name="Lee H.-Y."/>
            <person name="Koo N."/>
            <person name="Hong Y."/>
            <person name="Kim R.W."/>
            <person name="Kang W.-H."/>
            <person name="Huh J.H."/>
            <person name="Kang B.-C."/>
            <person name="Yang T.-J."/>
            <person name="Lee Y.-H."/>
            <person name="Bennetzen J.L."/>
            <person name="Choi D."/>
        </authorList>
    </citation>
    <scope>NUCLEOTIDE SEQUENCE [LARGE SCALE GENOMIC DNA]</scope>
    <source>
        <strain evidence="7">cv. PBC81</strain>
    </source>
</reference>
<evidence type="ECO:0000259" key="5">
    <source>
        <dbReference type="PROSITE" id="PS50011"/>
    </source>
</evidence>
<dbReference type="OrthoDB" id="676979at2759"/>
<protein>
    <submittedName>
        <fullName evidence="6">Protein STRUBBELIG-RECEPTOR FAMILY 8</fullName>
    </submittedName>
</protein>
<dbReference type="InterPro" id="IPR020635">
    <property type="entry name" value="Tyr_kinase_cat_dom"/>
</dbReference>
<dbReference type="Pfam" id="PF07714">
    <property type="entry name" value="PK_Tyr_Ser-Thr"/>
    <property type="match status" value="1"/>
</dbReference>
<keyword evidence="3" id="KW-0472">Membrane</keyword>
<evidence type="ECO:0000256" key="1">
    <source>
        <dbReference type="ARBA" id="ARBA00004193"/>
    </source>
</evidence>
<sequence>MENNNWKAGTNLKLRKTMKCFCWYEQLQIDDVVPSADSLECKDYTASLQSSRAREAEQNLDTSFIEEAESSLREYGALNYEEEDNFLQAVSNMSRLRHPNIVQLIGYCAEHRQRLLVYDHVTNGSLHDVLHFADDRSELLTWNARVRVALGTARALECLHEVGLHFVVHRNFKSTNILLDEELNPHLSDCGLAALTPNTECQFTEYHPKVLEANRSKASHYWRIFLPNVLFGLKKVNFAHGHQLKNLG</sequence>
<dbReference type="GO" id="GO:0005524">
    <property type="term" value="F:ATP binding"/>
    <property type="evidence" value="ECO:0007669"/>
    <property type="project" value="InterPro"/>
</dbReference>
<dbReference type="EMBL" id="MLFT02000001">
    <property type="protein sequence ID" value="PHT60730.1"/>
    <property type="molecule type" value="Genomic_DNA"/>
</dbReference>
<dbReference type="Gene3D" id="1.10.510.10">
    <property type="entry name" value="Transferase(Phosphotransferase) domain 1"/>
    <property type="match status" value="1"/>
</dbReference>
<dbReference type="PROSITE" id="PS50011">
    <property type="entry name" value="PROTEIN_KINASE_DOM"/>
    <property type="match status" value="1"/>
</dbReference>
<evidence type="ECO:0000256" key="3">
    <source>
        <dbReference type="ARBA" id="ARBA00023136"/>
    </source>
</evidence>
<proteinExistence type="predicted"/>
<dbReference type="InterPro" id="IPR001245">
    <property type="entry name" value="Ser-Thr/Tyr_kinase_cat_dom"/>
</dbReference>
<organism evidence="6 7">
    <name type="scientific">Capsicum baccatum</name>
    <name type="common">Peruvian pepper</name>
    <dbReference type="NCBI Taxonomy" id="33114"/>
    <lineage>
        <taxon>Eukaryota</taxon>
        <taxon>Viridiplantae</taxon>
        <taxon>Streptophyta</taxon>
        <taxon>Embryophyta</taxon>
        <taxon>Tracheophyta</taxon>
        <taxon>Spermatophyta</taxon>
        <taxon>Magnoliopsida</taxon>
        <taxon>eudicotyledons</taxon>
        <taxon>Gunneridae</taxon>
        <taxon>Pentapetalae</taxon>
        <taxon>asterids</taxon>
        <taxon>lamiids</taxon>
        <taxon>Solanales</taxon>
        <taxon>Solanaceae</taxon>
        <taxon>Solanoideae</taxon>
        <taxon>Capsiceae</taxon>
        <taxon>Capsicum</taxon>
    </lineage>
</organism>
<keyword evidence="2" id="KW-0808">Transferase</keyword>
<evidence type="ECO:0000313" key="7">
    <source>
        <dbReference type="Proteomes" id="UP000224567"/>
    </source>
</evidence>
<name>A0A2G2XTD0_CAPBA</name>
<dbReference type="SMART" id="SM00219">
    <property type="entry name" value="TyrKc"/>
    <property type="match status" value="1"/>
</dbReference>
<dbReference type="PANTHER" id="PTHR47985">
    <property type="entry name" value="OS07G0668900 PROTEIN"/>
    <property type="match status" value="1"/>
</dbReference>
<evidence type="ECO:0000313" key="6">
    <source>
        <dbReference type="EMBL" id="PHT60730.1"/>
    </source>
</evidence>
<comment type="subcellular location">
    <subcellularLocation>
        <location evidence="1">Cell membrane</location>
        <topology evidence="1">Lipid-anchor</topology>
    </subcellularLocation>
</comment>
<dbReference type="SUPFAM" id="SSF56112">
    <property type="entry name" value="Protein kinase-like (PK-like)"/>
    <property type="match status" value="1"/>
</dbReference>
<dbReference type="GO" id="GO:0004674">
    <property type="term" value="F:protein serine/threonine kinase activity"/>
    <property type="evidence" value="ECO:0007669"/>
    <property type="project" value="UniProtKB-KW"/>
</dbReference>
<dbReference type="Proteomes" id="UP000224567">
    <property type="component" value="Unassembled WGS sequence"/>
</dbReference>
<keyword evidence="4" id="KW-0449">Lipoprotein</keyword>
<evidence type="ECO:0000256" key="2">
    <source>
        <dbReference type="ARBA" id="ARBA00022527"/>
    </source>
</evidence>
<keyword evidence="7" id="KW-1185">Reference proteome</keyword>
<reference evidence="6 7" key="1">
    <citation type="journal article" date="2017" name="Genome Biol.">
        <title>New reference genome sequences of hot pepper reveal the massive evolution of plant disease-resistance genes by retroduplication.</title>
        <authorList>
            <person name="Kim S."/>
            <person name="Park J."/>
            <person name="Yeom S.I."/>
            <person name="Kim Y.M."/>
            <person name="Seo E."/>
            <person name="Kim K.T."/>
            <person name="Kim M.S."/>
            <person name="Lee J.M."/>
            <person name="Cheong K."/>
            <person name="Shin H.S."/>
            <person name="Kim S.B."/>
            <person name="Han K."/>
            <person name="Lee J."/>
            <person name="Park M."/>
            <person name="Lee H.A."/>
            <person name="Lee H.Y."/>
            <person name="Lee Y."/>
            <person name="Oh S."/>
            <person name="Lee J.H."/>
            <person name="Choi E."/>
            <person name="Choi E."/>
            <person name="Lee S.E."/>
            <person name="Jeon J."/>
            <person name="Kim H."/>
            <person name="Choi G."/>
            <person name="Song H."/>
            <person name="Lee J."/>
            <person name="Lee S.C."/>
            <person name="Kwon J.K."/>
            <person name="Lee H.Y."/>
            <person name="Koo N."/>
            <person name="Hong Y."/>
            <person name="Kim R.W."/>
            <person name="Kang W.H."/>
            <person name="Huh J.H."/>
            <person name="Kang B.C."/>
            <person name="Yang T.J."/>
            <person name="Lee Y.H."/>
            <person name="Bennetzen J.L."/>
            <person name="Choi D."/>
        </authorList>
    </citation>
    <scope>NUCLEOTIDE SEQUENCE [LARGE SCALE GENOMIC DNA]</scope>
    <source>
        <strain evidence="7">cv. PBC81</strain>
    </source>
</reference>
<dbReference type="InterPro" id="IPR011009">
    <property type="entry name" value="Kinase-like_dom_sf"/>
</dbReference>
<comment type="caution">
    <text evidence="6">The sequence shown here is derived from an EMBL/GenBank/DDBJ whole genome shotgun (WGS) entry which is preliminary data.</text>
</comment>
<keyword evidence="2" id="KW-0723">Serine/threonine-protein kinase</keyword>
<dbReference type="InterPro" id="IPR000719">
    <property type="entry name" value="Prot_kinase_dom"/>
</dbReference>
<evidence type="ECO:0000256" key="4">
    <source>
        <dbReference type="ARBA" id="ARBA00023288"/>
    </source>
</evidence>